<sequence length="704" mass="74717">MSINGIINTSLSGLFTNQAAIQATSNNIANVNTEGYARVVVETEANILQGQSAGVSISDIKRVVDKFLESALQTSTSNLSEVTVQREFHDRLQGILGDPASDSSLAARMDQIYQAMADLALNPADVLRRQQMLSEIGSFTDQINLYHDQIQSLRSEASTQMAETVNAINTTLQRIDELNPLLVRASALGEESGGLEGQLSLALNELASLIDIKIERTAAGGVKIATGDGYPLLDTSLFQLEYDAPGIVEAGTTFPTIDVYRVNDDGEQISSTVDLTPHIRSGKLKGLMEMRDNQLVDLSVTLGELSARAMDEFNAIQNKYSAVPAPNSMEGKQTFVDGAHQTGFTGQTTFAVVDGNNQLVNSVTVDFSDTGTYPDFDAVVTAVNAALGADGTLALNNGVMSFTATNSANGVVIADDEADPSDRAGRGFSHFFGMNDLLSADRAGIYETGLDGTEDHNMGAAETIEFEVLDSLGRSLATISVGTTGTTFDDMITELNNVGGLGAYFSFTLESDGQLTYEETASYDGINLKVINDTTDIGGTGVTFTGAFGIGDKHRVEAARDVTINEDITSDPNRLSLAVFDATGAVGDVVLTDGDQRGALAFQSLETSLVGFDSAGELKASNVTLSQYVARFLGNAGLQARRVSDLEADNIALQQEVQARNSAVSGVNMDEELSNLIVYQNAYGAAARVLSSVQDLYDDLLSIV</sequence>
<organism evidence="10 11">
    <name type="scientific">Kordiimonas lacus</name>
    <dbReference type="NCBI Taxonomy" id="637679"/>
    <lineage>
        <taxon>Bacteria</taxon>
        <taxon>Pseudomonadati</taxon>
        <taxon>Pseudomonadota</taxon>
        <taxon>Alphaproteobacteria</taxon>
        <taxon>Kordiimonadales</taxon>
        <taxon>Kordiimonadaceae</taxon>
        <taxon>Kordiimonas</taxon>
    </lineage>
</organism>
<dbReference type="PRINTS" id="PR01005">
    <property type="entry name" value="FLGHOOKAP1"/>
</dbReference>
<dbReference type="PANTHER" id="PTHR30033:SF2">
    <property type="entry name" value="FLAGELLAR HOOK PROTEIN"/>
    <property type="match status" value="1"/>
</dbReference>
<dbReference type="SUPFAM" id="SSF64518">
    <property type="entry name" value="Phase 1 flagellin"/>
    <property type="match status" value="1"/>
</dbReference>
<evidence type="ECO:0000259" key="7">
    <source>
        <dbReference type="Pfam" id="PF00460"/>
    </source>
</evidence>
<keyword evidence="5" id="KW-0964">Secreted</keyword>
<dbReference type="InterPro" id="IPR002371">
    <property type="entry name" value="FlgK"/>
</dbReference>
<feature type="domain" description="Flagellar basal body rod protein N-terminal" evidence="7">
    <location>
        <begin position="7"/>
        <end position="36"/>
    </location>
</feature>
<dbReference type="NCBIfam" id="TIGR02492">
    <property type="entry name" value="flgK_ends"/>
    <property type="match status" value="1"/>
</dbReference>
<dbReference type="InterPro" id="IPR053927">
    <property type="entry name" value="FlgK_helical"/>
</dbReference>
<dbReference type="InterPro" id="IPR019776">
    <property type="entry name" value="Flagellar_basal_body_rod_CS"/>
</dbReference>
<dbReference type="GO" id="GO:0009425">
    <property type="term" value="C:bacterial-type flagellum basal body"/>
    <property type="evidence" value="ECO:0007669"/>
    <property type="project" value="UniProtKB-SubCell"/>
</dbReference>
<reference evidence="10 11" key="1">
    <citation type="submission" date="2016-10" db="EMBL/GenBank/DDBJ databases">
        <authorList>
            <person name="de Groot N.N."/>
        </authorList>
    </citation>
    <scope>NUCLEOTIDE SEQUENCE [LARGE SCALE GENOMIC DNA]</scope>
    <source>
        <strain evidence="10 11">CGMCC 1.9109</strain>
    </source>
</reference>
<feature type="domain" description="Flagellar hook-associated protein FlgK helical" evidence="9">
    <location>
        <begin position="91"/>
        <end position="318"/>
    </location>
</feature>
<dbReference type="InterPro" id="IPR001444">
    <property type="entry name" value="Flag_bb_rod_N"/>
</dbReference>
<keyword evidence="10" id="KW-0966">Cell projection</keyword>
<dbReference type="PANTHER" id="PTHR30033">
    <property type="entry name" value="FLAGELLAR HOOK-ASSOCIATED PROTEIN 1"/>
    <property type="match status" value="1"/>
</dbReference>
<evidence type="ECO:0000256" key="4">
    <source>
        <dbReference type="ARBA" id="ARBA00016244"/>
    </source>
</evidence>
<evidence type="ECO:0000259" key="9">
    <source>
        <dbReference type="Pfam" id="PF22638"/>
    </source>
</evidence>
<evidence type="ECO:0000256" key="1">
    <source>
        <dbReference type="ARBA" id="ARBA00004117"/>
    </source>
</evidence>
<proteinExistence type="inferred from homology"/>
<evidence type="ECO:0000313" key="11">
    <source>
        <dbReference type="Proteomes" id="UP000183685"/>
    </source>
</evidence>
<dbReference type="PROSITE" id="PS00588">
    <property type="entry name" value="FLAGELLA_BB_ROD"/>
    <property type="match status" value="1"/>
</dbReference>
<evidence type="ECO:0000256" key="2">
    <source>
        <dbReference type="ARBA" id="ARBA00004613"/>
    </source>
</evidence>
<evidence type="ECO:0000256" key="6">
    <source>
        <dbReference type="ARBA" id="ARBA00023143"/>
    </source>
</evidence>
<dbReference type="Proteomes" id="UP000183685">
    <property type="component" value="Unassembled WGS sequence"/>
</dbReference>
<dbReference type="GO" id="GO:0009424">
    <property type="term" value="C:bacterial-type flagellum hook"/>
    <property type="evidence" value="ECO:0007669"/>
    <property type="project" value="InterPro"/>
</dbReference>
<evidence type="ECO:0000256" key="5">
    <source>
        <dbReference type="ARBA" id="ARBA00022525"/>
    </source>
</evidence>
<dbReference type="Pfam" id="PF06429">
    <property type="entry name" value="Flg_bbr_C"/>
    <property type="match status" value="1"/>
</dbReference>
<gene>
    <name evidence="10" type="ORF">SAMN04488071_0727</name>
</gene>
<dbReference type="OrthoDB" id="7181295at2"/>
<keyword evidence="10" id="KW-0282">Flagellum</keyword>
<evidence type="ECO:0000313" key="10">
    <source>
        <dbReference type="EMBL" id="SDD52994.1"/>
    </source>
</evidence>
<dbReference type="RefSeq" id="WP_068305411.1">
    <property type="nucleotide sequence ID" value="NZ_FNAK01000002.1"/>
</dbReference>
<dbReference type="GO" id="GO:0044780">
    <property type="term" value="P:bacterial-type flagellum assembly"/>
    <property type="evidence" value="ECO:0007669"/>
    <property type="project" value="InterPro"/>
</dbReference>
<accession>A0A1G6VHK6</accession>
<comment type="subcellular location">
    <subcellularLocation>
        <location evidence="1">Bacterial flagellum basal body</location>
    </subcellularLocation>
    <subcellularLocation>
        <location evidence="2">Secreted</location>
    </subcellularLocation>
</comment>
<dbReference type="GO" id="GO:0005198">
    <property type="term" value="F:structural molecule activity"/>
    <property type="evidence" value="ECO:0007669"/>
    <property type="project" value="InterPro"/>
</dbReference>
<keyword evidence="6" id="KW-0975">Bacterial flagellum</keyword>
<name>A0A1G6VHK6_9PROT</name>
<keyword evidence="10" id="KW-0969">Cilium</keyword>
<dbReference type="Pfam" id="PF00460">
    <property type="entry name" value="Flg_bb_rod"/>
    <property type="match status" value="1"/>
</dbReference>
<dbReference type="EMBL" id="FNAK01000002">
    <property type="protein sequence ID" value="SDD52994.1"/>
    <property type="molecule type" value="Genomic_DNA"/>
</dbReference>
<dbReference type="Pfam" id="PF22638">
    <property type="entry name" value="FlgK_D1"/>
    <property type="match status" value="1"/>
</dbReference>
<keyword evidence="11" id="KW-1185">Reference proteome</keyword>
<dbReference type="AlphaFoldDB" id="A0A1G6VHK6"/>
<feature type="domain" description="Flagellar basal-body/hook protein C-terminal" evidence="8">
    <location>
        <begin position="664"/>
        <end position="702"/>
    </location>
</feature>
<protein>
    <recommendedName>
        <fullName evidence="4">Flagellar hook-associated protein 1</fullName>
    </recommendedName>
</protein>
<dbReference type="STRING" id="637679.GCA_001550055_02439"/>
<comment type="similarity">
    <text evidence="3">Belongs to the flagella basal body rod proteins family.</text>
</comment>
<evidence type="ECO:0000256" key="3">
    <source>
        <dbReference type="ARBA" id="ARBA00009677"/>
    </source>
</evidence>
<dbReference type="InterPro" id="IPR010930">
    <property type="entry name" value="Flg_bb/hook_C_dom"/>
</dbReference>
<dbReference type="GO" id="GO:0005576">
    <property type="term" value="C:extracellular region"/>
    <property type="evidence" value="ECO:0007669"/>
    <property type="project" value="UniProtKB-SubCell"/>
</dbReference>
<evidence type="ECO:0000259" key="8">
    <source>
        <dbReference type="Pfam" id="PF06429"/>
    </source>
</evidence>